<sequence>GYANIRLQFFFESTVNFIHYLLLFFISLLRLLVNFNAIFGI</sequence>
<dbReference type="EMBL" id="HACA01033374">
    <property type="protein sequence ID" value="CDW50735.1"/>
    <property type="molecule type" value="Transcribed_RNA"/>
</dbReference>
<feature type="non-terminal residue" evidence="2">
    <location>
        <position position="1"/>
    </location>
</feature>
<evidence type="ECO:0000313" key="2">
    <source>
        <dbReference type="EMBL" id="CDW50735.1"/>
    </source>
</evidence>
<evidence type="ECO:0000256" key="1">
    <source>
        <dbReference type="SAM" id="Phobius"/>
    </source>
</evidence>
<keyword evidence="1" id="KW-1133">Transmembrane helix</keyword>
<name>A0A0K2VK62_LEPSM</name>
<accession>A0A0K2VK62</accession>
<protein>
    <submittedName>
        <fullName evidence="2">Uncharacterized protein</fullName>
    </submittedName>
</protein>
<proteinExistence type="predicted"/>
<dbReference type="AlphaFoldDB" id="A0A0K2VK62"/>
<organism evidence="2">
    <name type="scientific">Lepeophtheirus salmonis</name>
    <name type="common">Salmon louse</name>
    <name type="synonym">Caligus salmonis</name>
    <dbReference type="NCBI Taxonomy" id="72036"/>
    <lineage>
        <taxon>Eukaryota</taxon>
        <taxon>Metazoa</taxon>
        <taxon>Ecdysozoa</taxon>
        <taxon>Arthropoda</taxon>
        <taxon>Crustacea</taxon>
        <taxon>Multicrustacea</taxon>
        <taxon>Hexanauplia</taxon>
        <taxon>Copepoda</taxon>
        <taxon>Siphonostomatoida</taxon>
        <taxon>Caligidae</taxon>
        <taxon>Lepeophtheirus</taxon>
    </lineage>
</organism>
<feature type="transmembrane region" description="Helical" evidence="1">
    <location>
        <begin position="17"/>
        <end position="39"/>
    </location>
</feature>
<keyword evidence="1" id="KW-0472">Membrane</keyword>
<reference evidence="2" key="1">
    <citation type="submission" date="2014-05" db="EMBL/GenBank/DDBJ databases">
        <authorList>
            <person name="Chronopoulou M."/>
        </authorList>
    </citation>
    <scope>NUCLEOTIDE SEQUENCE</scope>
    <source>
        <tissue evidence="2">Whole organism</tissue>
    </source>
</reference>
<keyword evidence="1" id="KW-0812">Transmembrane</keyword>